<name>A0A8S9UMZ8_PHYIN</name>
<evidence type="ECO:0000313" key="1">
    <source>
        <dbReference type="EMBL" id="KAF4140907.1"/>
    </source>
</evidence>
<accession>A0A8S9UMZ8</accession>
<dbReference type="AlphaFoldDB" id="A0A8S9UMZ8"/>
<sequence length="376" mass="41963">FDPLEVDMRRGDVSRARIDDVKQYLLAKASLEAPRVAERLMARMYGKRPRPLQPELPVEDIVQLWLDPTVLMLTMQHINANLDASEFATLWLCCYSISPTKFYAEENKRRYYTLLNALGTSSAATSTSSDFWIAPFSPDRHLSHTIDAMRRVCSEIGFVSEFWEASLGDDLLRLRSKSVDDLGLTISRNSAKGHVASSGETVVDVLRILMRSLCDVSTDSQIKLPGVIFTLDRGYQSKEVNRQIMECGVIVIGAHKRDRSFLFTYGKLGTQGQTVMTEKGVKTTHWATIKHSVRSTESTSTMCALTYRFGIGCVVLCNTSLKSAGPGKWSYMNIPLPGPQQAQSDIHGNKFAIQILRAIAKASESPDELEQASENR</sequence>
<dbReference type="Proteomes" id="UP000704712">
    <property type="component" value="Unassembled WGS sequence"/>
</dbReference>
<gene>
    <name evidence="1" type="ORF">GN958_ATG09755</name>
</gene>
<evidence type="ECO:0008006" key="3">
    <source>
        <dbReference type="Google" id="ProtNLM"/>
    </source>
</evidence>
<reference evidence="1" key="1">
    <citation type="submission" date="2020-03" db="EMBL/GenBank/DDBJ databases">
        <title>Hybrid Assembly of Korean Phytophthora infestans isolates.</title>
        <authorList>
            <person name="Prokchorchik M."/>
            <person name="Lee Y."/>
            <person name="Seo J."/>
            <person name="Cho J.-H."/>
            <person name="Park Y.-E."/>
            <person name="Jang D.-C."/>
            <person name="Im J.-S."/>
            <person name="Choi J.-G."/>
            <person name="Park H.-J."/>
            <person name="Lee G.-B."/>
            <person name="Lee Y.-G."/>
            <person name="Hong S.-Y."/>
            <person name="Cho K."/>
            <person name="Sohn K.H."/>
        </authorList>
    </citation>
    <scope>NUCLEOTIDE SEQUENCE</scope>
    <source>
        <strain evidence="1">KR_2_A2</strain>
    </source>
</reference>
<organism evidence="1 2">
    <name type="scientific">Phytophthora infestans</name>
    <name type="common">Potato late blight agent</name>
    <name type="synonym">Botrytis infestans</name>
    <dbReference type="NCBI Taxonomy" id="4787"/>
    <lineage>
        <taxon>Eukaryota</taxon>
        <taxon>Sar</taxon>
        <taxon>Stramenopiles</taxon>
        <taxon>Oomycota</taxon>
        <taxon>Peronosporomycetes</taxon>
        <taxon>Peronosporales</taxon>
        <taxon>Peronosporaceae</taxon>
        <taxon>Phytophthora</taxon>
    </lineage>
</organism>
<protein>
    <recommendedName>
        <fullName evidence="3">PiggyBac transposable element-derived protein domain-containing protein</fullName>
    </recommendedName>
</protein>
<feature type="non-terminal residue" evidence="1">
    <location>
        <position position="376"/>
    </location>
</feature>
<proteinExistence type="predicted"/>
<dbReference type="EMBL" id="JAACNO010001405">
    <property type="protein sequence ID" value="KAF4140907.1"/>
    <property type="molecule type" value="Genomic_DNA"/>
</dbReference>
<comment type="caution">
    <text evidence="1">The sequence shown here is derived from an EMBL/GenBank/DDBJ whole genome shotgun (WGS) entry which is preliminary data.</text>
</comment>
<evidence type="ECO:0000313" key="2">
    <source>
        <dbReference type="Proteomes" id="UP000704712"/>
    </source>
</evidence>